<feature type="compositionally biased region" description="Polar residues" evidence="2">
    <location>
        <begin position="180"/>
        <end position="198"/>
    </location>
</feature>
<organism evidence="4 5">
    <name type="scientific">Stegodyphus mimosarum</name>
    <name type="common">African social velvet spider</name>
    <dbReference type="NCBI Taxonomy" id="407821"/>
    <lineage>
        <taxon>Eukaryota</taxon>
        <taxon>Metazoa</taxon>
        <taxon>Ecdysozoa</taxon>
        <taxon>Arthropoda</taxon>
        <taxon>Chelicerata</taxon>
        <taxon>Arachnida</taxon>
        <taxon>Araneae</taxon>
        <taxon>Araneomorphae</taxon>
        <taxon>Entelegynae</taxon>
        <taxon>Eresoidea</taxon>
        <taxon>Eresidae</taxon>
        <taxon>Stegodyphus</taxon>
    </lineage>
</organism>
<feature type="compositionally biased region" description="Polar residues" evidence="2">
    <location>
        <begin position="120"/>
        <end position="133"/>
    </location>
</feature>
<feature type="region of interest" description="Disordered" evidence="2">
    <location>
        <begin position="160"/>
        <end position="198"/>
    </location>
</feature>
<evidence type="ECO:0000256" key="2">
    <source>
        <dbReference type="SAM" id="MobiDB-lite"/>
    </source>
</evidence>
<dbReference type="OMA" id="PITGRCH"/>
<accession>A0A087T7Z7</accession>
<dbReference type="OrthoDB" id="10265489at2759"/>
<feature type="compositionally biased region" description="Polar residues" evidence="2">
    <location>
        <begin position="77"/>
        <end position="99"/>
    </location>
</feature>
<dbReference type="GO" id="GO:0006897">
    <property type="term" value="P:endocytosis"/>
    <property type="evidence" value="ECO:0007669"/>
    <property type="project" value="InterPro"/>
</dbReference>
<keyword evidence="5" id="KW-1185">Reference proteome</keyword>
<sequence>MDSSRYFVLRIEDDDGRAAFIGIGFADRADSFDLNVALQEHFKWLQKSEEIQQELDTSESKTNLNLGFKEGETITINMNIGKKSGSSTKPRPKPSTFSGTPGLLPPPPGGVKLPAPPTSRPVNQSEAPHSTPLSQSNSAVNSQSSSAADLLLDLGLSAETGESKPASANSSGAELWGDFTTATGETSAVQQKDTTAGN</sequence>
<feature type="non-terminal residue" evidence="4">
    <location>
        <position position="198"/>
    </location>
</feature>
<reference evidence="4 5" key="1">
    <citation type="submission" date="2013-11" db="EMBL/GenBank/DDBJ databases">
        <title>Genome sequencing of Stegodyphus mimosarum.</title>
        <authorList>
            <person name="Bechsgaard J."/>
        </authorList>
    </citation>
    <scope>NUCLEOTIDE SEQUENCE [LARGE SCALE GENOMIC DNA]</scope>
</reference>
<feature type="region of interest" description="Disordered" evidence="2">
    <location>
        <begin position="77"/>
        <end position="146"/>
    </location>
</feature>
<dbReference type="GO" id="GO:0030125">
    <property type="term" value="C:clathrin vesicle coat"/>
    <property type="evidence" value="ECO:0007669"/>
    <property type="project" value="TreeGrafter"/>
</dbReference>
<dbReference type="SUPFAM" id="SSF50729">
    <property type="entry name" value="PH domain-like"/>
    <property type="match status" value="1"/>
</dbReference>
<evidence type="ECO:0000259" key="3">
    <source>
        <dbReference type="Pfam" id="PF07933"/>
    </source>
</evidence>
<comment type="similarity">
    <text evidence="1">Belongs to the NECAP family.</text>
</comment>
<evidence type="ECO:0000256" key="1">
    <source>
        <dbReference type="ARBA" id="ARBA00007736"/>
    </source>
</evidence>
<feature type="compositionally biased region" description="Low complexity" evidence="2">
    <location>
        <begin position="134"/>
        <end position="146"/>
    </location>
</feature>
<gene>
    <name evidence="4" type="ORF">X975_18263</name>
</gene>
<proteinExistence type="inferred from homology"/>
<dbReference type="Gene3D" id="2.30.29.30">
    <property type="entry name" value="Pleckstrin-homology domain (PH domain)/Phosphotyrosine-binding domain (PTB)"/>
    <property type="match status" value="1"/>
</dbReference>
<dbReference type="InterPro" id="IPR011993">
    <property type="entry name" value="PH-like_dom_sf"/>
</dbReference>
<dbReference type="STRING" id="407821.A0A087T7Z7"/>
<evidence type="ECO:0000313" key="4">
    <source>
        <dbReference type="EMBL" id="KFM61236.1"/>
    </source>
</evidence>
<dbReference type="InterPro" id="IPR012466">
    <property type="entry name" value="NECAP_PHear"/>
</dbReference>
<feature type="domain" description="NECAP PHear" evidence="3">
    <location>
        <begin position="1"/>
        <end position="78"/>
    </location>
</feature>
<dbReference type="EMBL" id="KK113862">
    <property type="protein sequence ID" value="KFM61236.1"/>
    <property type="molecule type" value="Genomic_DNA"/>
</dbReference>
<dbReference type="Proteomes" id="UP000054359">
    <property type="component" value="Unassembled WGS sequence"/>
</dbReference>
<protein>
    <submittedName>
        <fullName evidence="4">Adaptin ear-binding coat-associated protein 1</fullName>
    </submittedName>
</protein>
<evidence type="ECO:0000313" key="5">
    <source>
        <dbReference type="Proteomes" id="UP000054359"/>
    </source>
</evidence>
<dbReference type="PANTHER" id="PTHR12847:SF9">
    <property type="entry name" value="NECAP-LIKE PROTEIN CG9132"/>
    <property type="match status" value="1"/>
</dbReference>
<feature type="compositionally biased region" description="Pro residues" evidence="2">
    <location>
        <begin position="103"/>
        <end position="119"/>
    </location>
</feature>
<dbReference type="Pfam" id="PF07933">
    <property type="entry name" value="DUF1681"/>
    <property type="match status" value="1"/>
</dbReference>
<name>A0A087T7Z7_STEMI</name>
<dbReference type="AlphaFoldDB" id="A0A087T7Z7"/>
<dbReference type="PANTHER" id="PTHR12847">
    <property type="entry name" value="ATP-BINDING CASSETTE ABC TRANSPORTER-RELATED"/>
    <property type="match status" value="1"/>
</dbReference>